<keyword evidence="14" id="KW-0479">Metal-binding</keyword>
<comment type="similarity">
    <text evidence="4">Belongs to the RBT5 family.</text>
</comment>
<evidence type="ECO:0000256" key="17">
    <source>
        <dbReference type="SAM" id="SignalP"/>
    </source>
</evidence>
<dbReference type="InterPro" id="IPR008427">
    <property type="entry name" value="Extracellular_membr_CFEM_dom"/>
</dbReference>
<keyword evidence="10 16" id="KW-0472">Membrane</keyword>
<keyword evidence="8 17" id="KW-0732">Signal</keyword>
<evidence type="ECO:0000256" key="16">
    <source>
        <dbReference type="SAM" id="Phobius"/>
    </source>
</evidence>
<evidence type="ECO:0000256" key="3">
    <source>
        <dbReference type="ARBA" id="ARBA00004613"/>
    </source>
</evidence>
<feature type="transmembrane region" description="Helical" evidence="16">
    <location>
        <begin position="110"/>
        <end position="133"/>
    </location>
</feature>
<feature type="region of interest" description="Disordered" evidence="15">
    <location>
        <begin position="431"/>
        <end position="457"/>
    </location>
</feature>
<dbReference type="InterPro" id="IPR052337">
    <property type="entry name" value="SAT4-like"/>
</dbReference>
<feature type="region of interest" description="Disordered" evidence="15">
    <location>
        <begin position="384"/>
        <end position="403"/>
    </location>
</feature>
<reference evidence="19 20" key="1">
    <citation type="journal article" date="2024" name="J. Plant Pathol.">
        <title>Sequence and assembly of the genome of Seiridium unicorne, isolate CBS 538.82, causal agent of cypress canker disease.</title>
        <authorList>
            <person name="Scali E."/>
            <person name="Rocca G.D."/>
            <person name="Danti R."/>
            <person name="Garbelotto M."/>
            <person name="Barberini S."/>
            <person name="Baroncelli R."/>
            <person name="Emiliani G."/>
        </authorList>
    </citation>
    <scope>NUCLEOTIDE SEQUENCE [LARGE SCALE GENOMIC DNA]</scope>
    <source>
        <strain evidence="19 20">BM-138-508</strain>
    </source>
</reference>
<evidence type="ECO:0000259" key="18">
    <source>
        <dbReference type="PROSITE" id="PS52012"/>
    </source>
</evidence>
<evidence type="ECO:0000256" key="5">
    <source>
        <dbReference type="ARBA" id="ARBA00022525"/>
    </source>
</evidence>
<dbReference type="Proteomes" id="UP001408356">
    <property type="component" value="Unassembled WGS sequence"/>
</dbReference>
<keyword evidence="6" id="KW-0325">Glycoprotein</keyword>
<protein>
    <submittedName>
        <fullName evidence="19">Extracellular membrane protein CFEM domain-containing protein</fullName>
    </submittedName>
</protein>
<name>A0ABR2V3H7_9PEZI</name>
<dbReference type="PANTHER" id="PTHR33048">
    <property type="entry name" value="PTH11-LIKE INTEGRAL MEMBRANE PROTEIN (AFU_ORTHOLOGUE AFUA_5G11245)"/>
    <property type="match status" value="1"/>
</dbReference>
<feature type="compositionally biased region" description="Polar residues" evidence="15">
    <location>
        <begin position="384"/>
        <end position="401"/>
    </location>
</feature>
<feature type="transmembrane region" description="Helical" evidence="16">
    <location>
        <begin position="145"/>
        <end position="168"/>
    </location>
</feature>
<organism evidence="19 20">
    <name type="scientific">Seiridium unicorne</name>
    <dbReference type="NCBI Taxonomy" id="138068"/>
    <lineage>
        <taxon>Eukaryota</taxon>
        <taxon>Fungi</taxon>
        <taxon>Dikarya</taxon>
        <taxon>Ascomycota</taxon>
        <taxon>Pezizomycotina</taxon>
        <taxon>Sordariomycetes</taxon>
        <taxon>Xylariomycetidae</taxon>
        <taxon>Amphisphaeriales</taxon>
        <taxon>Sporocadaceae</taxon>
        <taxon>Seiridium</taxon>
    </lineage>
</organism>
<comment type="caution">
    <text evidence="14">Lacks conserved residue(s) required for the propagation of feature annotation.</text>
</comment>
<evidence type="ECO:0000256" key="9">
    <source>
        <dbReference type="ARBA" id="ARBA00022989"/>
    </source>
</evidence>
<dbReference type="PANTHER" id="PTHR33048:SF47">
    <property type="entry name" value="INTEGRAL MEMBRANE PROTEIN-RELATED"/>
    <property type="match status" value="1"/>
</dbReference>
<evidence type="ECO:0000256" key="8">
    <source>
        <dbReference type="ARBA" id="ARBA00022729"/>
    </source>
</evidence>
<keyword evidence="14" id="KW-0408">Iron</keyword>
<keyword evidence="12" id="KW-0449">Lipoprotein</keyword>
<comment type="subcellular location">
    <subcellularLocation>
        <location evidence="2">Membrane</location>
        <topology evidence="2">Lipid-anchor</topology>
        <topology evidence="2">GPI-anchor</topology>
    </subcellularLocation>
    <subcellularLocation>
        <location evidence="1">Membrane</location>
        <topology evidence="1">Multi-pass membrane protein</topology>
    </subcellularLocation>
    <subcellularLocation>
        <location evidence="3">Secreted</location>
    </subcellularLocation>
</comment>
<feature type="transmembrane region" description="Helical" evidence="16">
    <location>
        <begin position="188"/>
        <end position="211"/>
    </location>
</feature>
<feature type="signal peptide" evidence="17">
    <location>
        <begin position="1"/>
        <end position="21"/>
    </location>
</feature>
<feature type="chain" id="PRO_5045084400" evidence="17">
    <location>
        <begin position="22"/>
        <end position="457"/>
    </location>
</feature>
<feature type="transmembrane region" description="Helical" evidence="16">
    <location>
        <begin position="307"/>
        <end position="327"/>
    </location>
</feature>
<evidence type="ECO:0000256" key="14">
    <source>
        <dbReference type="PROSITE-ProRule" id="PRU01356"/>
    </source>
</evidence>
<evidence type="ECO:0000256" key="12">
    <source>
        <dbReference type="ARBA" id="ARBA00023288"/>
    </source>
</evidence>
<evidence type="ECO:0000256" key="10">
    <source>
        <dbReference type="ARBA" id="ARBA00023136"/>
    </source>
</evidence>
<evidence type="ECO:0000256" key="6">
    <source>
        <dbReference type="ARBA" id="ARBA00022622"/>
    </source>
</evidence>
<keyword evidence="6" id="KW-0336">GPI-anchor</keyword>
<keyword evidence="9 16" id="KW-1133">Transmembrane helix</keyword>
<keyword evidence="14" id="KW-0349">Heme</keyword>
<evidence type="ECO:0000256" key="1">
    <source>
        <dbReference type="ARBA" id="ARBA00004141"/>
    </source>
</evidence>
<evidence type="ECO:0000313" key="20">
    <source>
        <dbReference type="Proteomes" id="UP001408356"/>
    </source>
</evidence>
<evidence type="ECO:0000256" key="2">
    <source>
        <dbReference type="ARBA" id="ARBA00004589"/>
    </source>
</evidence>
<dbReference type="EMBL" id="JARVKF010000190">
    <property type="protein sequence ID" value="KAK9421396.1"/>
    <property type="molecule type" value="Genomic_DNA"/>
</dbReference>
<comment type="similarity">
    <text evidence="13">Belongs to the SAT4 family.</text>
</comment>
<sequence length="457" mass="50152">MGIIKKWTTLLLLAVSRVALAQNSSTITPLMVVGAIPECAQACIISGIQAASCSMTDIGLFANCICMNEGLQSDFNICAQQSCPSMKDWGTAFGVEAVLCQTYPKPDRTIVPIVAAIVGIVIVLACVGARLVARLKYTNRLWADDYVMILTAIFFLGLAAILIVSARLGLGIHIWNMKFENAIPIMKIFFASQVMYVVVMFSGKVTMLLLYLRLFDTGSARWFGWLIKVLLVLLCISQTIFLILVVLECIPISAIWDKSITDARCLDLHAIATVGSISSIVIDVILMILPIPVLWRLQVSRAKRIGLVLIFAVASLGTIASAVRFYYLAKLSGSYDDPWNHVDVTVWSLVEILCLIVCGSIPAMRPLLARAIPTINLSITWQKQSRTTNPTPKASQPSTGNSASAYSGSYSYDKKSDIWLSTLPPATIHGPWQEMDHRATAPRHAESQDRLYSKYDV</sequence>
<feature type="binding site" description="axial binding residue" evidence="14">
    <location>
        <position position="57"/>
    </location>
    <ligand>
        <name>heme</name>
        <dbReference type="ChEBI" id="CHEBI:30413"/>
    </ligand>
    <ligandPart>
        <name>Fe</name>
        <dbReference type="ChEBI" id="CHEBI:18248"/>
    </ligandPart>
</feature>
<accession>A0ABR2V3H7</accession>
<evidence type="ECO:0000256" key="11">
    <source>
        <dbReference type="ARBA" id="ARBA00023157"/>
    </source>
</evidence>
<dbReference type="InterPro" id="IPR049326">
    <property type="entry name" value="Rhodopsin_dom_fungi"/>
</dbReference>
<dbReference type="PROSITE" id="PS52012">
    <property type="entry name" value="CFEM"/>
    <property type="match status" value="1"/>
</dbReference>
<feature type="transmembrane region" description="Helical" evidence="16">
    <location>
        <begin position="223"/>
        <end position="256"/>
    </location>
</feature>
<evidence type="ECO:0000256" key="13">
    <source>
        <dbReference type="ARBA" id="ARBA00038359"/>
    </source>
</evidence>
<gene>
    <name evidence="19" type="ORF">SUNI508_05934</name>
</gene>
<evidence type="ECO:0000256" key="4">
    <source>
        <dbReference type="ARBA" id="ARBA00010031"/>
    </source>
</evidence>
<evidence type="ECO:0000256" key="15">
    <source>
        <dbReference type="SAM" id="MobiDB-lite"/>
    </source>
</evidence>
<comment type="caution">
    <text evidence="19">The sequence shown here is derived from an EMBL/GenBank/DDBJ whole genome shotgun (WGS) entry which is preliminary data.</text>
</comment>
<keyword evidence="20" id="KW-1185">Reference proteome</keyword>
<keyword evidence="5" id="KW-0964">Secreted</keyword>
<feature type="transmembrane region" description="Helical" evidence="16">
    <location>
        <begin position="268"/>
        <end position="295"/>
    </location>
</feature>
<feature type="compositionally biased region" description="Basic and acidic residues" evidence="15">
    <location>
        <begin position="434"/>
        <end position="457"/>
    </location>
</feature>
<evidence type="ECO:0000313" key="19">
    <source>
        <dbReference type="EMBL" id="KAK9421396.1"/>
    </source>
</evidence>
<feature type="domain" description="CFEM" evidence="18">
    <location>
        <begin position="10"/>
        <end position="126"/>
    </location>
</feature>
<feature type="transmembrane region" description="Helical" evidence="16">
    <location>
        <begin position="347"/>
        <end position="368"/>
    </location>
</feature>
<proteinExistence type="inferred from homology"/>
<keyword evidence="7 16" id="KW-0812">Transmembrane</keyword>
<keyword evidence="11" id="KW-1015">Disulfide bond</keyword>
<dbReference type="Pfam" id="PF05730">
    <property type="entry name" value="CFEM"/>
    <property type="match status" value="1"/>
</dbReference>
<dbReference type="Pfam" id="PF20684">
    <property type="entry name" value="Fung_rhodopsin"/>
    <property type="match status" value="1"/>
</dbReference>
<evidence type="ECO:0000256" key="7">
    <source>
        <dbReference type="ARBA" id="ARBA00022692"/>
    </source>
</evidence>